<dbReference type="GO" id="GO:0030416">
    <property type="term" value="P:methylamine metabolic process"/>
    <property type="evidence" value="ECO:0007669"/>
    <property type="project" value="InterPro"/>
</dbReference>
<comment type="subcellular location">
    <subcellularLocation>
        <location evidence="1">Membrane</location>
        <topology evidence="1">Multi-pass membrane protein</topology>
    </subcellularLocation>
</comment>
<evidence type="ECO:0000256" key="2">
    <source>
        <dbReference type="ARBA" id="ARBA00022692"/>
    </source>
</evidence>
<evidence type="ECO:0000256" key="3">
    <source>
        <dbReference type="ARBA" id="ARBA00022989"/>
    </source>
</evidence>
<dbReference type="UniPathway" id="UPA00895"/>
<dbReference type="EMBL" id="MZMV01000001">
    <property type="protein sequence ID" value="OWV13682.1"/>
    <property type="molecule type" value="Genomic_DNA"/>
</dbReference>
<evidence type="ECO:0000256" key="4">
    <source>
        <dbReference type="ARBA" id="ARBA00023136"/>
    </source>
</evidence>
<feature type="transmembrane region" description="Helical" evidence="5">
    <location>
        <begin position="55"/>
        <end position="80"/>
    </location>
</feature>
<evidence type="ECO:0000256" key="5">
    <source>
        <dbReference type="SAM" id="Phobius"/>
    </source>
</evidence>
<name>A0A246RTV0_9ACTN</name>
<dbReference type="InterPro" id="IPR009908">
    <property type="entry name" value="Methylamine_util_MauE"/>
</dbReference>
<evidence type="ECO:0000259" key="6">
    <source>
        <dbReference type="Pfam" id="PF07291"/>
    </source>
</evidence>
<feature type="transmembrane region" description="Helical" evidence="5">
    <location>
        <begin position="15"/>
        <end position="35"/>
    </location>
</feature>
<dbReference type="Pfam" id="PF07291">
    <property type="entry name" value="MauE"/>
    <property type="match status" value="1"/>
</dbReference>
<dbReference type="Proteomes" id="UP000197174">
    <property type="component" value="Unassembled WGS sequence"/>
</dbReference>
<dbReference type="OrthoDB" id="5422529at2"/>
<proteinExistence type="predicted"/>
<keyword evidence="2 5" id="KW-0812">Transmembrane</keyword>
<feature type="domain" description="Methylamine utilisation protein MauE" evidence="6">
    <location>
        <begin position="18"/>
        <end position="150"/>
    </location>
</feature>
<dbReference type="GO" id="GO:0016020">
    <property type="term" value="C:membrane"/>
    <property type="evidence" value="ECO:0007669"/>
    <property type="project" value="UniProtKB-SubCell"/>
</dbReference>
<dbReference type="RefSeq" id="WP_088641761.1">
    <property type="nucleotide sequence ID" value="NZ_JBFAMK010000002.1"/>
</dbReference>
<evidence type="ECO:0000256" key="1">
    <source>
        <dbReference type="ARBA" id="ARBA00004141"/>
    </source>
</evidence>
<keyword evidence="4 5" id="KW-0472">Membrane</keyword>
<evidence type="ECO:0000313" key="7">
    <source>
        <dbReference type="EMBL" id="OWV13682.1"/>
    </source>
</evidence>
<protein>
    <submittedName>
        <fullName evidence="7">DoxX family protein</fullName>
    </submittedName>
</protein>
<keyword evidence="8" id="KW-1185">Reference proteome</keyword>
<organism evidence="7 8">
    <name type="scientific">Micromonospora wenchangensis</name>
    <dbReference type="NCBI Taxonomy" id="1185415"/>
    <lineage>
        <taxon>Bacteria</taxon>
        <taxon>Bacillati</taxon>
        <taxon>Actinomycetota</taxon>
        <taxon>Actinomycetes</taxon>
        <taxon>Micromonosporales</taxon>
        <taxon>Micromonosporaceae</taxon>
        <taxon>Micromonospora</taxon>
    </lineage>
</organism>
<feature type="transmembrane region" description="Helical" evidence="5">
    <location>
        <begin position="87"/>
        <end position="108"/>
    </location>
</feature>
<reference evidence="7 8" key="1">
    <citation type="submission" date="2017-03" db="EMBL/GenBank/DDBJ databases">
        <title>Whole genome sequence of Micromonospora wenchangensis, isolated from mangrove soil.</title>
        <authorList>
            <person name="Yang H."/>
        </authorList>
    </citation>
    <scope>NUCLEOTIDE SEQUENCE [LARGE SCALE GENOMIC DNA]</scope>
    <source>
        <strain evidence="7 8">CCTCC AA 2012002</strain>
    </source>
</reference>
<keyword evidence="3 5" id="KW-1133">Transmembrane helix</keyword>
<dbReference type="AlphaFoldDB" id="A0A246RTV0"/>
<gene>
    <name evidence="7" type="ORF">B5D80_00680</name>
</gene>
<evidence type="ECO:0000313" key="8">
    <source>
        <dbReference type="Proteomes" id="UP000197174"/>
    </source>
</evidence>
<accession>A0A246RTV0</accession>
<comment type="caution">
    <text evidence="7">The sequence shown here is derived from an EMBL/GenBank/DDBJ whole genome shotgun (WGS) entry which is preliminary data.</text>
</comment>
<sequence>MRVTTTRGPAGRWPLVRPWLGVAARLGLAAVWLYAGATKVGDLAASGRAVNAYQVMPYEVATAIGAALPFVELALGLLLLAGLATRLSAGISAALLVVFVAGIASAWARGLAIDCGCFGSGGQLAAGQSPSYLPEILRDLGFLALAGFLLIWPRTPFSVDGWLAGDPSVEDDDEQS</sequence>